<keyword evidence="1" id="KW-1133">Transmembrane helix</keyword>
<dbReference type="GO" id="GO:0004190">
    <property type="term" value="F:aspartic-type endopeptidase activity"/>
    <property type="evidence" value="ECO:0007669"/>
    <property type="project" value="UniProtKB-EC"/>
</dbReference>
<protein>
    <submittedName>
        <fullName evidence="3">Prepilin peptidase CpaA</fullName>
        <ecNumber evidence="3">3.4.23.43</ecNumber>
    </submittedName>
</protein>
<dbReference type="Proteomes" id="UP000571950">
    <property type="component" value="Unassembled WGS sequence"/>
</dbReference>
<keyword evidence="4" id="KW-1185">Reference proteome</keyword>
<dbReference type="AlphaFoldDB" id="A0A7W6BSG8"/>
<dbReference type="EC" id="3.4.23.43" evidence="3"/>
<reference evidence="3 4" key="1">
    <citation type="submission" date="2020-08" db="EMBL/GenBank/DDBJ databases">
        <title>Genomic Encyclopedia of Type Strains, Phase IV (KMG-IV): sequencing the most valuable type-strain genomes for metagenomic binning, comparative biology and taxonomic classification.</title>
        <authorList>
            <person name="Goeker M."/>
        </authorList>
    </citation>
    <scope>NUCLEOTIDE SEQUENCE [LARGE SCALE GENOMIC DNA]</scope>
    <source>
        <strain evidence="3 4">DSM 26189</strain>
    </source>
</reference>
<dbReference type="RefSeq" id="WP_188072513.1">
    <property type="nucleotide sequence ID" value="NZ_BSPS01000064.1"/>
</dbReference>
<feature type="transmembrane region" description="Helical" evidence="1">
    <location>
        <begin position="108"/>
        <end position="129"/>
    </location>
</feature>
<name>A0A7W6BSG8_9SPHN</name>
<feature type="transmembrane region" description="Helical" evidence="1">
    <location>
        <begin position="141"/>
        <end position="159"/>
    </location>
</feature>
<dbReference type="EMBL" id="JACIDT010000009">
    <property type="protein sequence ID" value="MBB3927009.1"/>
    <property type="molecule type" value="Genomic_DNA"/>
</dbReference>
<feature type="transmembrane region" description="Helical" evidence="1">
    <location>
        <begin position="38"/>
        <end position="56"/>
    </location>
</feature>
<sequence>MEPLIPPPASAELAIVTLSLAALALVAAGYSDLRWRRIPNGLCLFVALLALPYWIGRAGWRPEALLQPLLFLLASVVVLVPLWLARLIGGGDVKLLAGLMLWQDGHRLDVMLAGTVLAGGAIGVALWALDGLRADGRRSSVPYGVAIMAGAFLAFFPLFRSLLLSLD</sequence>
<organism evidence="3 4">
    <name type="scientific">Sphingobium jiangsuense</name>
    <dbReference type="NCBI Taxonomy" id="870476"/>
    <lineage>
        <taxon>Bacteria</taxon>
        <taxon>Pseudomonadati</taxon>
        <taxon>Pseudomonadota</taxon>
        <taxon>Alphaproteobacteria</taxon>
        <taxon>Sphingomonadales</taxon>
        <taxon>Sphingomonadaceae</taxon>
        <taxon>Sphingobium</taxon>
    </lineage>
</organism>
<evidence type="ECO:0000313" key="3">
    <source>
        <dbReference type="EMBL" id="MBB3927009.1"/>
    </source>
</evidence>
<evidence type="ECO:0000313" key="4">
    <source>
        <dbReference type="Proteomes" id="UP000571950"/>
    </source>
</evidence>
<dbReference type="InterPro" id="IPR000045">
    <property type="entry name" value="Prepilin_IV_endopep_pep"/>
</dbReference>
<feature type="domain" description="Prepilin type IV endopeptidase peptidase" evidence="2">
    <location>
        <begin position="21"/>
        <end position="124"/>
    </location>
</feature>
<evidence type="ECO:0000256" key="1">
    <source>
        <dbReference type="SAM" id="Phobius"/>
    </source>
</evidence>
<accession>A0A7W6BSG8</accession>
<proteinExistence type="predicted"/>
<keyword evidence="1" id="KW-0812">Transmembrane</keyword>
<gene>
    <name evidence="3" type="ORF">GGR43_002732</name>
</gene>
<keyword evidence="3" id="KW-0378">Hydrolase</keyword>
<dbReference type="Gene3D" id="1.20.120.1220">
    <property type="match status" value="1"/>
</dbReference>
<keyword evidence="1" id="KW-0472">Membrane</keyword>
<dbReference type="Pfam" id="PF01478">
    <property type="entry name" value="Peptidase_A24"/>
    <property type="match status" value="1"/>
</dbReference>
<feature type="transmembrane region" description="Helical" evidence="1">
    <location>
        <begin position="68"/>
        <end position="88"/>
    </location>
</feature>
<evidence type="ECO:0000259" key="2">
    <source>
        <dbReference type="Pfam" id="PF01478"/>
    </source>
</evidence>
<dbReference type="GO" id="GO:0016020">
    <property type="term" value="C:membrane"/>
    <property type="evidence" value="ECO:0007669"/>
    <property type="project" value="InterPro"/>
</dbReference>
<comment type="caution">
    <text evidence="3">The sequence shown here is derived from an EMBL/GenBank/DDBJ whole genome shotgun (WGS) entry which is preliminary data.</text>
</comment>